<dbReference type="CDD" id="cd07185">
    <property type="entry name" value="OmpA_C-like"/>
    <property type="match status" value="1"/>
</dbReference>
<dbReference type="Gene3D" id="2.120.10.30">
    <property type="entry name" value="TolB, C-terminal domain"/>
    <property type="match status" value="1"/>
</dbReference>
<dbReference type="InterPro" id="IPR011042">
    <property type="entry name" value="6-blade_b-propeller_TolB-like"/>
</dbReference>
<name>A0AA49JID3_9BACT</name>
<dbReference type="Gene3D" id="3.30.1330.60">
    <property type="entry name" value="OmpA-like domain"/>
    <property type="match status" value="1"/>
</dbReference>
<dbReference type="Pfam" id="PF13620">
    <property type="entry name" value="CarboxypepD_reg"/>
    <property type="match status" value="1"/>
</dbReference>
<feature type="domain" description="OmpA-like" evidence="5">
    <location>
        <begin position="666"/>
        <end position="786"/>
    </location>
</feature>
<dbReference type="InterPro" id="IPR006665">
    <property type="entry name" value="OmpA-like"/>
</dbReference>
<dbReference type="PRINTS" id="PR01021">
    <property type="entry name" value="OMPADOMAIN"/>
</dbReference>
<keyword evidence="6" id="KW-0378">Hydrolase</keyword>
<comment type="subcellular location">
    <subcellularLocation>
        <location evidence="1">Cell outer membrane</location>
    </subcellularLocation>
</comment>
<reference evidence="6" key="2">
    <citation type="journal article" date="2024" name="Antonie Van Leeuwenhoek">
        <title>Roseihalotalea indica gen. nov., sp. nov., a halophilic Bacteroidetes from mesopelagic Southwest Indian Ocean with higher carbohydrate metabolic potential.</title>
        <authorList>
            <person name="Chen B."/>
            <person name="Zhang M."/>
            <person name="Lin D."/>
            <person name="Ye J."/>
            <person name="Tang K."/>
        </authorList>
    </citation>
    <scope>NUCLEOTIDE SEQUENCE</scope>
    <source>
        <strain evidence="6">TK19036</strain>
    </source>
</reference>
<accession>A0AA49JID3</accession>
<dbReference type="Pfam" id="PF00691">
    <property type="entry name" value="OmpA"/>
    <property type="match status" value="1"/>
</dbReference>
<dbReference type="Pfam" id="PF14559">
    <property type="entry name" value="TPR_19"/>
    <property type="match status" value="1"/>
</dbReference>
<dbReference type="InterPro" id="IPR008969">
    <property type="entry name" value="CarboxyPept-like_regulatory"/>
</dbReference>
<dbReference type="InterPro" id="IPR011990">
    <property type="entry name" value="TPR-like_helical_dom_sf"/>
</dbReference>
<dbReference type="Gene3D" id="1.25.40.10">
    <property type="entry name" value="Tetratricopeptide repeat domain"/>
    <property type="match status" value="1"/>
</dbReference>
<dbReference type="SUPFAM" id="SSF48452">
    <property type="entry name" value="TPR-like"/>
    <property type="match status" value="1"/>
</dbReference>
<keyword evidence="6" id="KW-0121">Carboxypeptidase</keyword>
<evidence type="ECO:0000256" key="4">
    <source>
        <dbReference type="PROSITE-ProRule" id="PRU00473"/>
    </source>
</evidence>
<dbReference type="InterPro" id="IPR011659">
    <property type="entry name" value="WD40"/>
</dbReference>
<gene>
    <name evidence="6" type="ORF">K4G66_18995</name>
</gene>
<dbReference type="SUPFAM" id="SSF82171">
    <property type="entry name" value="DPP6 N-terminal domain-like"/>
    <property type="match status" value="1"/>
</dbReference>
<dbReference type="GO" id="GO:0009279">
    <property type="term" value="C:cell outer membrane"/>
    <property type="evidence" value="ECO:0007669"/>
    <property type="project" value="UniProtKB-SubCell"/>
</dbReference>
<dbReference type="EMBL" id="CP120682">
    <property type="protein sequence ID" value="WKN34467.1"/>
    <property type="molecule type" value="Genomic_DNA"/>
</dbReference>
<dbReference type="InterPro" id="IPR036737">
    <property type="entry name" value="OmpA-like_sf"/>
</dbReference>
<dbReference type="PROSITE" id="PS51123">
    <property type="entry name" value="OMPA_2"/>
    <property type="match status" value="1"/>
</dbReference>
<organism evidence="6">
    <name type="scientific">Roseihalotalea indica</name>
    <dbReference type="NCBI Taxonomy" id="2867963"/>
    <lineage>
        <taxon>Bacteria</taxon>
        <taxon>Pseudomonadati</taxon>
        <taxon>Bacteroidota</taxon>
        <taxon>Cytophagia</taxon>
        <taxon>Cytophagales</taxon>
        <taxon>Catalimonadaceae</taxon>
        <taxon>Roseihalotalea</taxon>
    </lineage>
</organism>
<dbReference type="GO" id="GO:0004180">
    <property type="term" value="F:carboxypeptidase activity"/>
    <property type="evidence" value="ECO:0007669"/>
    <property type="project" value="UniProtKB-KW"/>
</dbReference>
<dbReference type="AlphaFoldDB" id="A0AA49JID3"/>
<dbReference type="PANTHER" id="PTHR30329">
    <property type="entry name" value="STATOR ELEMENT OF FLAGELLAR MOTOR COMPLEX"/>
    <property type="match status" value="1"/>
</dbReference>
<dbReference type="SUPFAM" id="SSF103088">
    <property type="entry name" value="OmpA-like"/>
    <property type="match status" value="1"/>
</dbReference>
<evidence type="ECO:0000256" key="1">
    <source>
        <dbReference type="ARBA" id="ARBA00004442"/>
    </source>
</evidence>
<dbReference type="Pfam" id="PF07676">
    <property type="entry name" value="PD40"/>
    <property type="match status" value="1"/>
</dbReference>
<sequence>MKHNRLNKTTFIEYLRAANDPGRQKADRVPPSFILSRVYPIFSSFNPLLIHTFAPSALRSFIKNIIVVMMLLLIQGNVWAGEDSYAPRYRRLLAQADALYERFEFQEAVGMYQQVLQLERNCVDARIHLARCYHHLREPTQVVAIYQKIDPGEPQLVAQDMMFYAQALESTGAYEQAVQWYERYQTYSSQPHISQKIAYLRQLDSAALRKKNYFIQKLSINSSASDFAPAFYQGGIVFASARPAQKGRNKVYGWHQQSFLNLYFTQSQEDTLTSPQLFSSDINTDLHEGPVAFYNDGKSVVFTRNPRPGRQKGEVLRLQLFFAERSGPSAFEWKSVTPFKYNHWSYSVGHPAITMDGEHLYFVSDMPDGYGGTDLYVCHWRKGSWSKPQNLGPTINTPGDELFPSVQGNQLYFASNGHPGFGGLDVFKVPLENNSKPMNMGTPINSPNDDFGFIIDSTASYGYFSSNREAAQSGDDNIYYFSTQSGTSRMVSFTVLDSLSRQPIPEATVALHNHTRDTVLTLQTNQNGKLWTAVDKRQSYSITVIKAEYSTLNRSLPTQSLSEEFPPLLLQQSLMAKGIIRDTEDGKPIDGVNLTLKDQKGQQQQQQTDTTGSYAFPLEPDQMYELKVEKDDYFNQTIIFDTHDKEEEVMDIVPKAEKIVVGKAIRIDKLFEMDNIYYGLDKWEIQPEAAKELDKLVQLLKDNATVYIELNAHTDARGSSAYNLRLSELRAMAAFSYITAHGIDAQRVVAKGYGEKKLINKCRDGVRCSEEEHFQNRRTEFTVTKY</sequence>
<protein>
    <submittedName>
        <fullName evidence="6">Carboxypeptidase regulatory-like domain-containing protein</fullName>
    </submittedName>
</protein>
<evidence type="ECO:0000313" key="6">
    <source>
        <dbReference type="EMBL" id="WKN34467.1"/>
    </source>
</evidence>
<dbReference type="InterPro" id="IPR050330">
    <property type="entry name" value="Bact_OuterMem_StrucFunc"/>
</dbReference>
<evidence type="ECO:0000259" key="5">
    <source>
        <dbReference type="PROSITE" id="PS51123"/>
    </source>
</evidence>
<reference evidence="6" key="1">
    <citation type="journal article" date="2023" name="Comput. Struct. Biotechnol. J.">
        <title>Discovery of a novel marine Bacteroidetes with a rich repertoire of carbohydrate-active enzymes.</title>
        <authorList>
            <person name="Chen B."/>
            <person name="Liu G."/>
            <person name="Chen Q."/>
            <person name="Wang H."/>
            <person name="Liu L."/>
            <person name="Tang K."/>
        </authorList>
    </citation>
    <scope>NUCLEOTIDE SEQUENCE</scope>
    <source>
        <strain evidence="6">TK19036</strain>
    </source>
</reference>
<keyword evidence="3" id="KW-0998">Cell outer membrane</keyword>
<dbReference type="Gene3D" id="2.60.40.1120">
    <property type="entry name" value="Carboxypeptidase-like, regulatory domain"/>
    <property type="match status" value="1"/>
</dbReference>
<dbReference type="SUPFAM" id="SSF49464">
    <property type="entry name" value="Carboxypeptidase regulatory domain-like"/>
    <property type="match status" value="2"/>
</dbReference>
<dbReference type="InterPro" id="IPR006664">
    <property type="entry name" value="OMP_bac"/>
</dbReference>
<evidence type="ECO:0000256" key="2">
    <source>
        <dbReference type="ARBA" id="ARBA00023136"/>
    </source>
</evidence>
<dbReference type="PANTHER" id="PTHR30329:SF21">
    <property type="entry name" value="LIPOPROTEIN YIAD-RELATED"/>
    <property type="match status" value="1"/>
</dbReference>
<keyword evidence="6" id="KW-0645">Protease</keyword>
<evidence type="ECO:0000256" key="3">
    <source>
        <dbReference type="ARBA" id="ARBA00023237"/>
    </source>
</evidence>
<keyword evidence="2 4" id="KW-0472">Membrane</keyword>
<proteinExistence type="predicted"/>